<feature type="signal peptide" evidence="13">
    <location>
        <begin position="1"/>
        <end position="34"/>
    </location>
</feature>
<accession>A0A917GSI8</accession>
<evidence type="ECO:0000256" key="6">
    <source>
        <dbReference type="ARBA" id="ARBA00022729"/>
    </source>
</evidence>
<keyword evidence="17" id="KW-1185">Reference proteome</keyword>
<name>A0A917GSI8_9GAMM</name>
<keyword evidence="3 11" id="KW-0813">Transport</keyword>
<evidence type="ECO:0000256" key="9">
    <source>
        <dbReference type="ARBA" id="ARBA00023170"/>
    </source>
</evidence>
<feature type="domain" description="TonB-dependent receptor-like beta-barrel" evidence="14">
    <location>
        <begin position="260"/>
        <end position="713"/>
    </location>
</feature>
<dbReference type="InterPro" id="IPR010949">
    <property type="entry name" value="TonB_Hb/transfer/lactofer_rcpt"/>
</dbReference>
<evidence type="ECO:0000259" key="15">
    <source>
        <dbReference type="Pfam" id="PF07715"/>
    </source>
</evidence>
<dbReference type="AlphaFoldDB" id="A0A917GSI8"/>
<evidence type="ECO:0000256" key="13">
    <source>
        <dbReference type="SAM" id="SignalP"/>
    </source>
</evidence>
<protein>
    <submittedName>
        <fullName evidence="16">Ligand-gated channel protein</fullName>
    </submittedName>
</protein>
<keyword evidence="6 13" id="KW-0732">Signal</keyword>
<feature type="domain" description="TonB-dependent receptor plug" evidence="15">
    <location>
        <begin position="54"/>
        <end position="164"/>
    </location>
</feature>
<proteinExistence type="inferred from homology"/>
<keyword evidence="7 12" id="KW-0798">TonB box</keyword>
<evidence type="ECO:0000313" key="17">
    <source>
        <dbReference type="Proteomes" id="UP000627715"/>
    </source>
</evidence>
<dbReference type="InterPro" id="IPR036942">
    <property type="entry name" value="Beta-barrel_TonB_sf"/>
</dbReference>
<keyword evidence="9" id="KW-0675">Receptor</keyword>
<dbReference type="Pfam" id="PF07715">
    <property type="entry name" value="Plug"/>
    <property type="match status" value="1"/>
</dbReference>
<comment type="similarity">
    <text evidence="2">Belongs to the TonB-dependent receptor family. Hemoglobin/haptoglobin binding protein subfamily.</text>
</comment>
<evidence type="ECO:0000256" key="3">
    <source>
        <dbReference type="ARBA" id="ARBA00022448"/>
    </source>
</evidence>
<keyword evidence="8 11" id="KW-0472">Membrane</keyword>
<dbReference type="EMBL" id="BMIY01000004">
    <property type="protein sequence ID" value="GGG55548.1"/>
    <property type="molecule type" value="Genomic_DNA"/>
</dbReference>
<dbReference type="CDD" id="cd01347">
    <property type="entry name" value="ligand_gated_channel"/>
    <property type="match status" value="1"/>
</dbReference>
<evidence type="ECO:0000256" key="8">
    <source>
        <dbReference type="ARBA" id="ARBA00023136"/>
    </source>
</evidence>
<evidence type="ECO:0000256" key="7">
    <source>
        <dbReference type="ARBA" id="ARBA00023077"/>
    </source>
</evidence>
<dbReference type="Gene3D" id="2.170.130.10">
    <property type="entry name" value="TonB-dependent receptor, plug domain"/>
    <property type="match status" value="1"/>
</dbReference>
<dbReference type="GO" id="GO:0044718">
    <property type="term" value="P:siderophore transmembrane transport"/>
    <property type="evidence" value="ECO:0007669"/>
    <property type="project" value="TreeGrafter"/>
</dbReference>
<dbReference type="NCBIfam" id="TIGR01786">
    <property type="entry name" value="TonB-hemlactrns"/>
    <property type="match status" value="1"/>
</dbReference>
<evidence type="ECO:0000256" key="5">
    <source>
        <dbReference type="ARBA" id="ARBA00022692"/>
    </source>
</evidence>
<organism evidence="16 17">
    <name type="scientific">Pseudohongiella nitratireducens</name>
    <dbReference type="NCBI Taxonomy" id="1768907"/>
    <lineage>
        <taxon>Bacteria</taxon>
        <taxon>Pseudomonadati</taxon>
        <taxon>Pseudomonadota</taxon>
        <taxon>Gammaproteobacteria</taxon>
        <taxon>Pseudomonadales</taxon>
        <taxon>Pseudohongiellaceae</taxon>
        <taxon>Pseudohongiella</taxon>
    </lineage>
</organism>
<comment type="subcellular location">
    <subcellularLocation>
        <location evidence="1 11">Cell outer membrane</location>
        <topology evidence="1 11">Multi-pass membrane protein</topology>
    </subcellularLocation>
</comment>
<feature type="chain" id="PRO_5037134351" evidence="13">
    <location>
        <begin position="35"/>
        <end position="761"/>
    </location>
</feature>
<sequence length="761" mass="83527">MNTRYLSASTLRTLPPKLALAQAIAMLIATGAHAQSVQELDLTTVEAESIERDAVVEVITADDINAEMVDNFEDLVRFIPHVSVSRGDDRWGASGFNIRGLDEDRVAINVDGVPQGETLKYEGGQAYGYFKGSRNGVDIEALKAVEIVKGADAILSGNGSLAGAVNMTTKDPADFLTDQGNDSGFAVKTGYTGLNDEMMASFSAANRTGKLESLLVYTRREGHEFENYDMDGLDVDGAGRETPDPQDNQLDSALVKFIYDLTPNSEIGLVGSYYERNANTDNRSFNGGWYSDRVGDDFNETKRVGIFYNLDMQTAFFDSVVTALNDQNVLMEANTHQEVNIQIPGFPNFNTNERRISTRAYEQDLLQLTVDFNKAVADHSLVYGLEVQDKAFKNTQIRQSDNLLDDSDEWVTSNIGALVPASEADVYTLYGLDTFYLGDNTQMRLGLRYDDYTYDAEADENFSDDTATLGEVSFDAVTWTVGVEQGLSNTLSLEAGVSTGFRAPTIEDMYSISGTFDDWNTVPNADLEAEYSTNFDIALVGEYAAGDVRIGAFRSNYDDFIDYQTVNGTNTNTGLPDPDGYLVPFNSNDVEMQGLEFSANIDLNAAIGAAQGLTMSFSAAYTDGEEANGDPVYSVQPLNAVWRTGYTSPTGKWGASLVTTYNEGKANDDSYDTDATGTRIYPLYLSNTATLFDLMVYVDLLENLRLTAGAFNLTDKEYYTWDSVRFIDQGDLRPGIGVTGNGIRRYSEPGRSFEVNLNLTF</sequence>
<comment type="caution">
    <text evidence="16">The sequence shown here is derived from an EMBL/GenBank/DDBJ whole genome shotgun (WGS) entry which is preliminary data.</text>
</comment>
<dbReference type="PANTHER" id="PTHR30069">
    <property type="entry name" value="TONB-DEPENDENT OUTER MEMBRANE RECEPTOR"/>
    <property type="match status" value="1"/>
</dbReference>
<dbReference type="OrthoDB" id="9764669at2"/>
<dbReference type="InterPro" id="IPR012910">
    <property type="entry name" value="Plug_dom"/>
</dbReference>
<dbReference type="PANTHER" id="PTHR30069:SF29">
    <property type="entry name" value="HEMOGLOBIN AND HEMOGLOBIN-HAPTOGLOBIN-BINDING PROTEIN 1-RELATED"/>
    <property type="match status" value="1"/>
</dbReference>
<dbReference type="InterPro" id="IPR039426">
    <property type="entry name" value="TonB-dep_rcpt-like"/>
</dbReference>
<reference evidence="16" key="1">
    <citation type="journal article" date="2014" name="Int. J. Syst. Evol. Microbiol.">
        <title>Complete genome sequence of Corynebacterium casei LMG S-19264T (=DSM 44701T), isolated from a smear-ripened cheese.</title>
        <authorList>
            <consortium name="US DOE Joint Genome Institute (JGI-PGF)"/>
            <person name="Walter F."/>
            <person name="Albersmeier A."/>
            <person name="Kalinowski J."/>
            <person name="Ruckert C."/>
        </authorList>
    </citation>
    <scope>NUCLEOTIDE SEQUENCE</scope>
    <source>
        <strain evidence="16">CGMCC 1.15425</strain>
    </source>
</reference>
<evidence type="ECO:0000256" key="10">
    <source>
        <dbReference type="ARBA" id="ARBA00023237"/>
    </source>
</evidence>
<keyword evidence="10 11" id="KW-0998">Cell outer membrane</keyword>
<dbReference type="GO" id="GO:0009279">
    <property type="term" value="C:cell outer membrane"/>
    <property type="evidence" value="ECO:0007669"/>
    <property type="project" value="UniProtKB-SubCell"/>
</dbReference>
<dbReference type="Pfam" id="PF00593">
    <property type="entry name" value="TonB_dep_Rec_b-barrel"/>
    <property type="match status" value="1"/>
</dbReference>
<evidence type="ECO:0000256" key="4">
    <source>
        <dbReference type="ARBA" id="ARBA00022452"/>
    </source>
</evidence>
<dbReference type="InterPro" id="IPR037066">
    <property type="entry name" value="Plug_dom_sf"/>
</dbReference>
<dbReference type="Proteomes" id="UP000627715">
    <property type="component" value="Unassembled WGS sequence"/>
</dbReference>
<evidence type="ECO:0000313" key="16">
    <source>
        <dbReference type="EMBL" id="GGG55548.1"/>
    </source>
</evidence>
<evidence type="ECO:0000256" key="2">
    <source>
        <dbReference type="ARBA" id="ARBA00008143"/>
    </source>
</evidence>
<reference evidence="16" key="2">
    <citation type="submission" date="2020-09" db="EMBL/GenBank/DDBJ databases">
        <authorList>
            <person name="Sun Q."/>
            <person name="Zhou Y."/>
        </authorList>
    </citation>
    <scope>NUCLEOTIDE SEQUENCE</scope>
    <source>
        <strain evidence="16">CGMCC 1.15425</strain>
    </source>
</reference>
<dbReference type="PROSITE" id="PS52016">
    <property type="entry name" value="TONB_DEPENDENT_REC_3"/>
    <property type="match status" value="1"/>
</dbReference>
<dbReference type="SUPFAM" id="SSF56935">
    <property type="entry name" value="Porins"/>
    <property type="match status" value="1"/>
</dbReference>
<gene>
    <name evidence="16" type="ORF">GCM10011403_10790</name>
</gene>
<dbReference type="GO" id="GO:0015344">
    <property type="term" value="F:siderophore uptake transmembrane transporter activity"/>
    <property type="evidence" value="ECO:0007669"/>
    <property type="project" value="TreeGrafter"/>
</dbReference>
<dbReference type="InterPro" id="IPR000531">
    <property type="entry name" value="Beta-barrel_TonB"/>
</dbReference>
<evidence type="ECO:0000256" key="1">
    <source>
        <dbReference type="ARBA" id="ARBA00004571"/>
    </source>
</evidence>
<keyword evidence="4 11" id="KW-1134">Transmembrane beta strand</keyword>
<dbReference type="RefSeq" id="WP_082866340.1">
    <property type="nucleotide sequence ID" value="NZ_BMIY01000004.1"/>
</dbReference>
<dbReference type="Gene3D" id="2.40.170.20">
    <property type="entry name" value="TonB-dependent receptor, beta-barrel domain"/>
    <property type="match status" value="1"/>
</dbReference>
<keyword evidence="5 11" id="KW-0812">Transmembrane</keyword>
<evidence type="ECO:0000256" key="11">
    <source>
        <dbReference type="PROSITE-ProRule" id="PRU01360"/>
    </source>
</evidence>
<evidence type="ECO:0000256" key="12">
    <source>
        <dbReference type="RuleBase" id="RU003357"/>
    </source>
</evidence>
<evidence type="ECO:0000259" key="14">
    <source>
        <dbReference type="Pfam" id="PF00593"/>
    </source>
</evidence>